<feature type="non-terminal residue" evidence="1">
    <location>
        <position position="23"/>
    </location>
</feature>
<reference evidence="1" key="1">
    <citation type="submission" date="2020-02" db="EMBL/GenBank/DDBJ databases">
        <authorList>
            <person name="Meier V. D."/>
        </authorList>
    </citation>
    <scope>NUCLEOTIDE SEQUENCE</scope>
    <source>
        <strain evidence="1">AVDCRST_MAG65</strain>
    </source>
</reference>
<dbReference type="EMBL" id="CADCVL010000053">
    <property type="protein sequence ID" value="CAA9466254.1"/>
    <property type="molecule type" value="Genomic_DNA"/>
</dbReference>
<proteinExistence type="predicted"/>
<dbReference type="AlphaFoldDB" id="A0A6J4RC99"/>
<gene>
    <name evidence="1" type="ORF">AVDCRST_MAG65-317</name>
</gene>
<accession>A0A6J4RC99</accession>
<evidence type="ECO:0000313" key="1">
    <source>
        <dbReference type="EMBL" id="CAA9466254.1"/>
    </source>
</evidence>
<organism evidence="1">
    <name type="scientific">uncultured Solirubrobacteraceae bacterium</name>
    <dbReference type="NCBI Taxonomy" id="1162706"/>
    <lineage>
        <taxon>Bacteria</taxon>
        <taxon>Bacillati</taxon>
        <taxon>Actinomycetota</taxon>
        <taxon>Thermoleophilia</taxon>
        <taxon>Solirubrobacterales</taxon>
        <taxon>Solirubrobacteraceae</taxon>
        <taxon>environmental samples</taxon>
    </lineage>
</organism>
<name>A0A6J4RC99_9ACTN</name>
<protein>
    <submittedName>
        <fullName evidence="1">Uncharacterized protein</fullName>
    </submittedName>
</protein>
<sequence>MPTDTHPERTVVVVCAHDEADSL</sequence>